<comment type="caution">
    <text evidence="1">The sequence shown here is derived from an EMBL/GenBank/DDBJ whole genome shotgun (WGS) entry which is preliminary data.</text>
</comment>
<dbReference type="EMBL" id="JAQQWK010000010">
    <property type="protein sequence ID" value="KAK8029794.1"/>
    <property type="molecule type" value="Genomic_DNA"/>
</dbReference>
<organism evidence="1 2">
    <name type="scientific">Apiospora rasikravindrae</name>
    <dbReference type="NCBI Taxonomy" id="990691"/>
    <lineage>
        <taxon>Eukaryota</taxon>
        <taxon>Fungi</taxon>
        <taxon>Dikarya</taxon>
        <taxon>Ascomycota</taxon>
        <taxon>Pezizomycotina</taxon>
        <taxon>Sordariomycetes</taxon>
        <taxon>Xylariomycetidae</taxon>
        <taxon>Amphisphaeriales</taxon>
        <taxon>Apiosporaceae</taxon>
        <taxon>Apiospora</taxon>
    </lineage>
</organism>
<proteinExistence type="predicted"/>
<protein>
    <submittedName>
        <fullName evidence="1">Uncharacterized protein</fullName>
    </submittedName>
</protein>
<sequence>MQLPSSPAITAAALLLLPRAPFHFHLTYSAIHHHFVALAFVLVVLHEPGRRNDHDETAALRRRCLQEADDEGEALRLPRRNQHLQPRRAIAEAVSLAYRDGKLYAHRGDALDVRVSLLHAAACPHSDTDVDVGRYSCRD</sequence>
<accession>A0ABR1SD77</accession>
<evidence type="ECO:0000313" key="2">
    <source>
        <dbReference type="Proteomes" id="UP001444661"/>
    </source>
</evidence>
<keyword evidence="2" id="KW-1185">Reference proteome</keyword>
<name>A0ABR1SD77_9PEZI</name>
<reference evidence="1 2" key="1">
    <citation type="submission" date="2023-01" db="EMBL/GenBank/DDBJ databases">
        <title>Analysis of 21 Apiospora genomes using comparative genomics revels a genus with tremendous synthesis potential of carbohydrate active enzymes and secondary metabolites.</title>
        <authorList>
            <person name="Sorensen T."/>
        </authorList>
    </citation>
    <scope>NUCLEOTIDE SEQUENCE [LARGE SCALE GENOMIC DNA]</scope>
    <source>
        <strain evidence="1 2">CBS 33761</strain>
    </source>
</reference>
<gene>
    <name evidence="1" type="ORF">PG993_011085</name>
</gene>
<dbReference type="Proteomes" id="UP001444661">
    <property type="component" value="Unassembled WGS sequence"/>
</dbReference>
<evidence type="ECO:0000313" key="1">
    <source>
        <dbReference type="EMBL" id="KAK8029794.1"/>
    </source>
</evidence>